<dbReference type="AlphaFoldDB" id="A0A7W6BG57"/>
<sequence>MKNWLRYWSAFIGFTLFGPLLLSYHMVYLVRGELPGKSSMITAADEPLLFFPLILILLGFSLLLTGLSLLVVLGRIRG</sequence>
<organism evidence="2 3">
    <name type="scientific">Rhizobium fabae</name>
    <dbReference type="NCBI Taxonomy" id="573179"/>
    <lineage>
        <taxon>Bacteria</taxon>
        <taxon>Pseudomonadati</taxon>
        <taxon>Pseudomonadota</taxon>
        <taxon>Alphaproteobacteria</taxon>
        <taxon>Hyphomicrobiales</taxon>
        <taxon>Rhizobiaceae</taxon>
        <taxon>Rhizobium/Agrobacterium group</taxon>
        <taxon>Rhizobium</taxon>
    </lineage>
</organism>
<evidence type="ECO:0008006" key="4">
    <source>
        <dbReference type="Google" id="ProtNLM"/>
    </source>
</evidence>
<name>A0A7W6BG57_9HYPH</name>
<keyword evidence="1" id="KW-0472">Membrane</keyword>
<feature type="transmembrane region" description="Helical" evidence="1">
    <location>
        <begin position="48"/>
        <end position="73"/>
    </location>
</feature>
<accession>A0A7W6BG57</accession>
<keyword evidence="1" id="KW-0812">Transmembrane</keyword>
<comment type="caution">
    <text evidence="2">The sequence shown here is derived from an EMBL/GenBank/DDBJ whole genome shotgun (WGS) entry which is preliminary data.</text>
</comment>
<dbReference type="Proteomes" id="UP000545490">
    <property type="component" value="Unassembled WGS sequence"/>
</dbReference>
<evidence type="ECO:0000313" key="2">
    <source>
        <dbReference type="EMBL" id="MBB3918404.1"/>
    </source>
</evidence>
<dbReference type="EMBL" id="JACIDG010000018">
    <property type="protein sequence ID" value="MBB3918404.1"/>
    <property type="molecule type" value="Genomic_DNA"/>
</dbReference>
<gene>
    <name evidence="2" type="ORF">GGQ65_005742</name>
</gene>
<proteinExistence type="predicted"/>
<evidence type="ECO:0000256" key="1">
    <source>
        <dbReference type="SAM" id="Phobius"/>
    </source>
</evidence>
<reference evidence="2 3" key="1">
    <citation type="submission" date="2020-08" db="EMBL/GenBank/DDBJ databases">
        <title>Genomic Encyclopedia of Type Strains, Phase IV (KMG-IV): sequencing the most valuable type-strain genomes for metagenomic binning, comparative biology and taxonomic classification.</title>
        <authorList>
            <person name="Goeker M."/>
        </authorList>
    </citation>
    <scope>NUCLEOTIDE SEQUENCE [LARGE SCALE GENOMIC DNA]</scope>
    <source>
        <strain evidence="2 3">DSM 19331</strain>
    </source>
</reference>
<feature type="transmembrane region" description="Helical" evidence="1">
    <location>
        <begin position="7"/>
        <end position="28"/>
    </location>
</feature>
<dbReference type="RefSeq" id="WP_126829650.1">
    <property type="nucleotide sequence ID" value="NZ_JACIDG010000018.1"/>
</dbReference>
<evidence type="ECO:0000313" key="3">
    <source>
        <dbReference type="Proteomes" id="UP000545490"/>
    </source>
</evidence>
<protein>
    <recommendedName>
        <fullName evidence="4">DUF3955 domain-containing protein</fullName>
    </recommendedName>
</protein>
<keyword evidence="1" id="KW-1133">Transmembrane helix</keyword>